<organism evidence="1 2">
    <name type="scientific">Trifolium medium</name>
    <dbReference type="NCBI Taxonomy" id="97028"/>
    <lineage>
        <taxon>Eukaryota</taxon>
        <taxon>Viridiplantae</taxon>
        <taxon>Streptophyta</taxon>
        <taxon>Embryophyta</taxon>
        <taxon>Tracheophyta</taxon>
        <taxon>Spermatophyta</taxon>
        <taxon>Magnoliopsida</taxon>
        <taxon>eudicotyledons</taxon>
        <taxon>Gunneridae</taxon>
        <taxon>Pentapetalae</taxon>
        <taxon>rosids</taxon>
        <taxon>fabids</taxon>
        <taxon>Fabales</taxon>
        <taxon>Fabaceae</taxon>
        <taxon>Papilionoideae</taxon>
        <taxon>50 kb inversion clade</taxon>
        <taxon>NPAAA clade</taxon>
        <taxon>Hologalegina</taxon>
        <taxon>IRL clade</taxon>
        <taxon>Trifolieae</taxon>
        <taxon>Trifolium</taxon>
    </lineage>
</organism>
<dbReference type="Proteomes" id="UP000265520">
    <property type="component" value="Unassembled WGS sequence"/>
</dbReference>
<feature type="non-terminal residue" evidence="1">
    <location>
        <position position="1"/>
    </location>
</feature>
<dbReference type="AlphaFoldDB" id="A0A392VZH4"/>
<proteinExistence type="predicted"/>
<reference evidence="1 2" key="1">
    <citation type="journal article" date="2018" name="Front. Plant Sci.">
        <title>Red Clover (Trifolium pratense) and Zigzag Clover (T. medium) - A Picture of Genomic Similarities and Differences.</title>
        <authorList>
            <person name="Dluhosova J."/>
            <person name="Istvanek J."/>
            <person name="Nedelnik J."/>
            <person name="Repkova J."/>
        </authorList>
    </citation>
    <scope>NUCLEOTIDE SEQUENCE [LARGE SCALE GENOMIC DNA]</scope>
    <source>
        <strain evidence="2">cv. 10/8</strain>
        <tissue evidence="1">Leaf</tissue>
    </source>
</reference>
<sequence length="47" mass="5149">QPSLVGAFLPDLRRYLSPGWRPGVRSRAEFLPAHAPGVGVTPRRRPG</sequence>
<accession>A0A392VZH4</accession>
<protein>
    <submittedName>
        <fullName evidence="1">Uncharacterized protein</fullName>
    </submittedName>
</protein>
<dbReference type="EMBL" id="LXQA011314173">
    <property type="protein sequence ID" value="MCI92899.1"/>
    <property type="molecule type" value="Genomic_DNA"/>
</dbReference>
<keyword evidence="2" id="KW-1185">Reference proteome</keyword>
<evidence type="ECO:0000313" key="1">
    <source>
        <dbReference type="EMBL" id="MCI92899.1"/>
    </source>
</evidence>
<comment type="caution">
    <text evidence="1">The sequence shown here is derived from an EMBL/GenBank/DDBJ whole genome shotgun (WGS) entry which is preliminary data.</text>
</comment>
<name>A0A392VZH4_9FABA</name>
<evidence type="ECO:0000313" key="2">
    <source>
        <dbReference type="Proteomes" id="UP000265520"/>
    </source>
</evidence>